<keyword evidence="1" id="KW-0378">Hydrolase</keyword>
<dbReference type="Gene3D" id="4.10.60.10">
    <property type="entry name" value="Zinc finger, CCHC-type"/>
    <property type="match status" value="1"/>
</dbReference>
<evidence type="ECO:0000259" key="4">
    <source>
        <dbReference type="PROSITE" id="PS50158"/>
    </source>
</evidence>
<dbReference type="SUPFAM" id="SSF56672">
    <property type="entry name" value="DNA/RNA polymerases"/>
    <property type="match status" value="1"/>
</dbReference>
<sequence>GDKTSLAAGTSRTYTPGASGNNSGKQRNVICYNCKEEGHLSKQCIKPKRKRDDSWFKDKVFLVQAQANGQILHEEELAFLAYPGIVEAKATQTVITYNAAYQAGDLDAYDSDCDEINTTKVALMANLFHYGSDDVAEIHNHDNVNHNLERYKEHVRILTEGQNVDLKSKDNVSDSCAQSVEIDNLKQTLSEHLKEKESLMQTVTLLKNDFSKEESRNIDREIALEKHIKELNNILFKRNQSAQTVYMLRKPQCFYDHTTKQALGFQNPFYLKKAQQLEPKLYDALNDSLRKLKGKAVVDDAVSSHLINPELLKLDVAPLAPKLQNNKIIHSDYLRHTQEETVTLREIVEQGRLLNPLNTFLDYAYSSCSKHMTGDRFQLTNFVNKFLGTVKFGNDHVEKIMGYGDYQIGNVTISRVYFVEGLGHKLFSIGQFCDSNLEIAFRQHTCFICNLEGVDLLIESQGNNLYTLSLGDMMTSSPICILSKASKTKSWQWHRCLSHLNFGSIIHLARQGLVRGKLQPKVDIGIFIGYAPTKKAFQIYNRRTRQIIKTIHVDFDQLTTMASEHSSSRPVLHEMTHIIISSGLMPNPPSSTPFVPPSRTGWDILFQPLFDELLTPPPSVDHPTLEDMLQFLKYFTRLQLHEQALFCYYDAFLTSVEPKTYKDALTQSCWIEAMQEELNEFERLKVWELLPRPYKDMVITLKWIYKVKLDELGGILKNKARLVARDYRQEEGIYFKESFALVARLEAIRIFLAYVAHINMVVYQIDVKIACLNGNLREEVYVSQSDEFVDPNNPNHVYKLKKALYGLKQAPRAWYDMLSSFLISQDLSKGSVDPTLFIRRNENDLLLVQIYVYDIIFAVSTPELCNLFAKIMCSKLKMSMMGKISFFLGLQISQIPRGIFINRLKYAIKSLKKYGFVSCDPVDTPMVEKSKLDEDKERKAIDPEPSMSELVDYLLCPNSQSDVGYEFRGSLWCPICSLMQDTNSQGAFIIRIRRLKVVFEFAVGSRIEHNIQAQGTHLSLDVLSLTPFYPAFLITHKVDYVYLLWEDLVFQNENKESRKNKYMFYPRFTKVIINHFMSQDQSIPRRNKVDWHMTNDDPLLTTMRFIPQHEAVQKYGAILPDYLTTQTMKESEAYKTSHDLATGKVQPKPKYVAKSGKKKQPTLGLETLIEVALTEAEQLKLATKQSLIQTHSSHASGSEDDDDEANIGKDEDENVQEDDDNTDHNDDSERTDSDNDGDDFVHPKVSTHDDEARQEEEGAELDDEGENEEDDDNELYRYVNINLEGRDIQMADVKTTQVIEDTHVTLTLINPKGQQQSSSMSSRFLSNMLNPSLDIANVPSSSLQDLPNFGSLFGFDHRLKTLEDNFLEFMQTNQFAEAIFSILGIVDKYINNRMNKAMKVAIQLQSDRLRYEAQAENEDFLNKLNENIQKIINEQVKEQVKARVSKILPKIKKTVNKQLEAEVLTRLSNSSKISHTVATNLSALELKKILIDKMESNKLIHRSDEQKNLYKALVDAYECDKLILDIYGDTVTLKRRRDDEDKDEEPSAGSDRGFKRRRAGKEQESTSTPKEKTSKTTAFVMNRLKVDTLTPKLLAGPTYELIKGSCKSLRSIFIQQRVEDLQLGVESYQKKINLIKPDTYRSDLKQKEAYTAYSNPRGFIYQNKDKQDRLMRIDELHKFSDDTLNDVWTALDDHLKGIQMQYMPHTI</sequence>
<dbReference type="Pfam" id="PF22936">
    <property type="entry name" value="Pol_BBD"/>
    <property type="match status" value="1"/>
</dbReference>
<dbReference type="GO" id="GO:0004190">
    <property type="term" value="F:aspartic-type endopeptidase activity"/>
    <property type="evidence" value="ECO:0007669"/>
    <property type="project" value="UniProtKB-KW"/>
</dbReference>
<keyword evidence="2" id="KW-0479">Metal-binding</keyword>
<keyword evidence="1" id="KW-0064">Aspartyl protease</keyword>
<dbReference type="GO" id="GO:0008270">
    <property type="term" value="F:zinc ion binding"/>
    <property type="evidence" value="ECO:0007669"/>
    <property type="project" value="UniProtKB-KW"/>
</dbReference>
<evidence type="ECO:0000256" key="3">
    <source>
        <dbReference type="SAM" id="MobiDB-lite"/>
    </source>
</evidence>
<dbReference type="SMART" id="SM00343">
    <property type="entry name" value="ZnF_C2HC"/>
    <property type="match status" value="1"/>
</dbReference>
<feature type="domain" description="CCHC-type" evidence="4">
    <location>
        <begin position="31"/>
        <end position="44"/>
    </location>
</feature>
<dbReference type="InterPro" id="IPR001878">
    <property type="entry name" value="Znf_CCHC"/>
</dbReference>
<keyword evidence="1" id="KW-0645">Protease</keyword>
<dbReference type="InterPro" id="IPR043502">
    <property type="entry name" value="DNA/RNA_pol_sf"/>
</dbReference>
<feature type="region of interest" description="Disordered" evidence="3">
    <location>
        <begin position="1189"/>
        <end position="1274"/>
    </location>
</feature>
<keyword evidence="2" id="KW-0863">Zinc-finger</keyword>
<name>A0A6L2K922_TANCI</name>
<feature type="region of interest" description="Disordered" evidence="3">
    <location>
        <begin position="1135"/>
        <end position="1159"/>
    </location>
</feature>
<feature type="compositionally biased region" description="Basic and acidic residues" evidence="3">
    <location>
        <begin position="1222"/>
        <end position="1251"/>
    </location>
</feature>
<comment type="caution">
    <text evidence="5">The sequence shown here is derived from an EMBL/GenBank/DDBJ whole genome shotgun (WGS) entry which is preliminary data.</text>
</comment>
<feature type="region of interest" description="Disordered" evidence="3">
    <location>
        <begin position="1536"/>
        <end position="1576"/>
    </location>
</feature>
<feature type="compositionally biased region" description="Polar residues" evidence="3">
    <location>
        <begin position="7"/>
        <end position="22"/>
    </location>
</feature>
<evidence type="ECO:0000256" key="2">
    <source>
        <dbReference type="PROSITE-ProRule" id="PRU00047"/>
    </source>
</evidence>
<feature type="compositionally biased region" description="Acidic residues" evidence="3">
    <location>
        <begin position="1198"/>
        <end position="1221"/>
    </location>
</feature>
<feature type="compositionally biased region" description="Acidic residues" evidence="3">
    <location>
        <begin position="1252"/>
        <end position="1273"/>
    </location>
</feature>
<feature type="non-terminal residue" evidence="5">
    <location>
        <position position="1"/>
    </location>
</feature>
<dbReference type="InterPro" id="IPR057670">
    <property type="entry name" value="SH3_retrovirus"/>
</dbReference>
<dbReference type="SUPFAM" id="SSF57756">
    <property type="entry name" value="Retrovirus zinc finger-like domains"/>
    <property type="match status" value="1"/>
</dbReference>
<gene>
    <name evidence="5" type="ORF">Tci_016493</name>
</gene>
<dbReference type="InterPro" id="IPR054722">
    <property type="entry name" value="PolX-like_BBD"/>
</dbReference>
<dbReference type="Pfam" id="PF00098">
    <property type="entry name" value="zf-CCHC"/>
    <property type="match status" value="1"/>
</dbReference>
<reference evidence="5" key="1">
    <citation type="journal article" date="2019" name="Sci. Rep.">
        <title>Draft genome of Tanacetum cinerariifolium, the natural source of mosquito coil.</title>
        <authorList>
            <person name="Yamashiro T."/>
            <person name="Shiraishi A."/>
            <person name="Satake H."/>
            <person name="Nakayama K."/>
        </authorList>
    </citation>
    <scope>NUCLEOTIDE SEQUENCE</scope>
</reference>
<dbReference type="EMBL" id="BKCJ010001857">
    <property type="protein sequence ID" value="GEU44515.1"/>
    <property type="molecule type" value="Genomic_DNA"/>
</dbReference>
<dbReference type="PROSITE" id="PS50158">
    <property type="entry name" value="ZF_CCHC"/>
    <property type="match status" value="1"/>
</dbReference>
<keyword evidence="2" id="KW-0862">Zinc</keyword>
<dbReference type="Pfam" id="PF07727">
    <property type="entry name" value="RVT_2"/>
    <property type="match status" value="1"/>
</dbReference>
<dbReference type="InterPro" id="IPR013103">
    <property type="entry name" value="RVT_2"/>
</dbReference>
<organism evidence="5">
    <name type="scientific">Tanacetum cinerariifolium</name>
    <name type="common">Dalmatian daisy</name>
    <name type="synonym">Chrysanthemum cinerariifolium</name>
    <dbReference type="NCBI Taxonomy" id="118510"/>
    <lineage>
        <taxon>Eukaryota</taxon>
        <taxon>Viridiplantae</taxon>
        <taxon>Streptophyta</taxon>
        <taxon>Embryophyta</taxon>
        <taxon>Tracheophyta</taxon>
        <taxon>Spermatophyta</taxon>
        <taxon>Magnoliopsida</taxon>
        <taxon>eudicotyledons</taxon>
        <taxon>Gunneridae</taxon>
        <taxon>Pentapetalae</taxon>
        <taxon>asterids</taxon>
        <taxon>campanulids</taxon>
        <taxon>Asterales</taxon>
        <taxon>Asteraceae</taxon>
        <taxon>Asteroideae</taxon>
        <taxon>Anthemideae</taxon>
        <taxon>Anthemidinae</taxon>
        <taxon>Tanacetum</taxon>
    </lineage>
</organism>
<dbReference type="Pfam" id="PF25597">
    <property type="entry name" value="SH3_retrovirus"/>
    <property type="match status" value="1"/>
</dbReference>
<accession>A0A6L2K922</accession>
<dbReference type="GO" id="GO:0003676">
    <property type="term" value="F:nucleic acid binding"/>
    <property type="evidence" value="ECO:0007669"/>
    <property type="project" value="InterPro"/>
</dbReference>
<evidence type="ECO:0000256" key="1">
    <source>
        <dbReference type="ARBA" id="ARBA00022750"/>
    </source>
</evidence>
<dbReference type="InterPro" id="IPR036875">
    <property type="entry name" value="Znf_CCHC_sf"/>
</dbReference>
<protein>
    <submittedName>
        <fullName evidence="5">Retrovirus-related Pol polyprotein from transposon TNT 1-94</fullName>
    </submittedName>
</protein>
<proteinExistence type="predicted"/>
<evidence type="ECO:0000313" key="5">
    <source>
        <dbReference type="EMBL" id="GEU44515.1"/>
    </source>
</evidence>
<feature type="region of interest" description="Disordered" evidence="3">
    <location>
        <begin position="1"/>
        <end position="22"/>
    </location>
</feature>
<feature type="compositionally biased region" description="Basic and acidic residues" evidence="3">
    <location>
        <begin position="1560"/>
        <end position="1574"/>
    </location>
</feature>